<proteinExistence type="predicted"/>
<reference evidence="1" key="2">
    <citation type="journal article" date="2015" name="Fish Shellfish Immunol.">
        <title>Early steps in the European eel (Anguilla anguilla)-Vibrio vulnificus interaction in the gills: Role of the RtxA13 toxin.</title>
        <authorList>
            <person name="Callol A."/>
            <person name="Pajuelo D."/>
            <person name="Ebbesson L."/>
            <person name="Teles M."/>
            <person name="MacKenzie S."/>
            <person name="Amaro C."/>
        </authorList>
    </citation>
    <scope>NUCLEOTIDE SEQUENCE</scope>
</reference>
<dbReference type="AlphaFoldDB" id="A0A0E9V2R2"/>
<evidence type="ECO:0000313" key="1">
    <source>
        <dbReference type="EMBL" id="JAH72419.1"/>
    </source>
</evidence>
<name>A0A0E9V2R2_ANGAN</name>
<reference evidence="1" key="1">
    <citation type="submission" date="2014-11" db="EMBL/GenBank/DDBJ databases">
        <authorList>
            <person name="Amaro Gonzalez C."/>
        </authorList>
    </citation>
    <scope>NUCLEOTIDE SEQUENCE</scope>
</reference>
<dbReference type="EMBL" id="GBXM01036158">
    <property type="protein sequence ID" value="JAH72419.1"/>
    <property type="molecule type" value="Transcribed_RNA"/>
</dbReference>
<accession>A0A0E9V2R2</accession>
<organism evidence="1">
    <name type="scientific">Anguilla anguilla</name>
    <name type="common">European freshwater eel</name>
    <name type="synonym">Muraena anguilla</name>
    <dbReference type="NCBI Taxonomy" id="7936"/>
    <lineage>
        <taxon>Eukaryota</taxon>
        <taxon>Metazoa</taxon>
        <taxon>Chordata</taxon>
        <taxon>Craniata</taxon>
        <taxon>Vertebrata</taxon>
        <taxon>Euteleostomi</taxon>
        <taxon>Actinopterygii</taxon>
        <taxon>Neopterygii</taxon>
        <taxon>Teleostei</taxon>
        <taxon>Anguilliformes</taxon>
        <taxon>Anguillidae</taxon>
        <taxon>Anguilla</taxon>
    </lineage>
</organism>
<protein>
    <submittedName>
        <fullName evidence="1">Uncharacterized protein</fullName>
    </submittedName>
</protein>
<sequence>MLGLSLNPPEGVYLCVQ</sequence>